<evidence type="ECO:0000256" key="1">
    <source>
        <dbReference type="SAM" id="Phobius"/>
    </source>
</evidence>
<sequence length="117" mass="13292">MATELFPNLSSSPSLIWLVPAIGFHIVNIFLGVFMAFQKKTATIIKIHSFLYYGVLVCLTSFLIINQVHGENMVWDYLVFGYFITVVPISKRWDVLIHAFFSLVGLTLLPVLIVLQM</sequence>
<feature type="transmembrane region" description="Helical" evidence="1">
    <location>
        <begin position="15"/>
        <end position="37"/>
    </location>
</feature>
<gene>
    <name evidence="2" type="ORF">METZ01_LOCUS362790</name>
</gene>
<keyword evidence="1" id="KW-0812">Transmembrane</keyword>
<keyword evidence="1" id="KW-1133">Transmembrane helix</keyword>
<evidence type="ECO:0000313" key="2">
    <source>
        <dbReference type="EMBL" id="SVD09936.1"/>
    </source>
</evidence>
<accession>A0A382SJ99</accession>
<dbReference type="EMBL" id="UINC01129500">
    <property type="protein sequence ID" value="SVD09936.1"/>
    <property type="molecule type" value="Genomic_DNA"/>
</dbReference>
<dbReference type="AlphaFoldDB" id="A0A382SJ99"/>
<feature type="transmembrane region" description="Helical" evidence="1">
    <location>
        <begin position="95"/>
        <end position="115"/>
    </location>
</feature>
<organism evidence="2">
    <name type="scientific">marine metagenome</name>
    <dbReference type="NCBI Taxonomy" id="408172"/>
    <lineage>
        <taxon>unclassified sequences</taxon>
        <taxon>metagenomes</taxon>
        <taxon>ecological metagenomes</taxon>
    </lineage>
</organism>
<protein>
    <submittedName>
        <fullName evidence="2">Uncharacterized protein</fullName>
    </submittedName>
</protein>
<keyword evidence="1" id="KW-0472">Membrane</keyword>
<proteinExistence type="predicted"/>
<feature type="transmembrane region" description="Helical" evidence="1">
    <location>
        <begin position="74"/>
        <end position="90"/>
    </location>
</feature>
<feature type="transmembrane region" description="Helical" evidence="1">
    <location>
        <begin position="49"/>
        <end position="68"/>
    </location>
</feature>
<name>A0A382SJ99_9ZZZZ</name>
<reference evidence="2" key="1">
    <citation type="submission" date="2018-05" db="EMBL/GenBank/DDBJ databases">
        <authorList>
            <person name="Lanie J.A."/>
            <person name="Ng W.-L."/>
            <person name="Kazmierczak K.M."/>
            <person name="Andrzejewski T.M."/>
            <person name="Davidsen T.M."/>
            <person name="Wayne K.J."/>
            <person name="Tettelin H."/>
            <person name="Glass J.I."/>
            <person name="Rusch D."/>
            <person name="Podicherti R."/>
            <person name="Tsui H.-C.T."/>
            <person name="Winkler M.E."/>
        </authorList>
    </citation>
    <scope>NUCLEOTIDE SEQUENCE</scope>
</reference>